<comment type="caution">
    <text evidence="3">The sequence shown here is derived from an EMBL/GenBank/DDBJ whole genome shotgun (WGS) entry which is preliminary data.</text>
</comment>
<keyword evidence="2" id="KW-0812">Transmembrane</keyword>
<evidence type="ECO:0000256" key="1">
    <source>
        <dbReference type="SAM" id="MobiDB-lite"/>
    </source>
</evidence>
<gene>
    <name evidence="3" type="ORF">DH2020_048473</name>
</gene>
<keyword evidence="4" id="KW-1185">Reference proteome</keyword>
<keyword evidence="2" id="KW-0472">Membrane</keyword>
<evidence type="ECO:0000256" key="2">
    <source>
        <dbReference type="SAM" id="Phobius"/>
    </source>
</evidence>
<protein>
    <submittedName>
        <fullName evidence="3">Uncharacterized protein</fullName>
    </submittedName>
</protein>
<dbReference type="Proteomes" id="UP001318860">
    <property type="component" value="Unassembled WGS sequence"/>
</dbReference>
<evidence type="ECO:0000313" key="3">
    <source>
        <dbReference type="EMBL" id="KAK6117786.1"/>
    </source>
</evidence>
<feature type="region of interest" description="Disordered" evidence="1">
    <location>
        <begin position="56"/>
        <end position="76"/>
    </location>
</feature>
<proteinExistence type="predicted"/>
<reference evidence="3 4" key="1">
    <citation type="journal article" date="2021" name="Comput. Struct. Biotechnol. J.">
        <title>De novo genome assembly of the potent medicinal plant Rehmannia glutinosa using nanopore technology.</title>
        <authorList>
            <person name="Ma L."/>
            <person name="Dong C."/>
            <person name="Song C."/>
            <person name="Wang X."/>
            <person name="Zheng X."/>
            <person name="Niu Y."/>
            <person name="Chen S."/>
            <person name="Feng W."/>
        </authorList>
    </citation>
    <scope>NUCLEOTIDE SEQUENCE [LARGE SCALE GENOMIC DNA]</scope>
    <source>
        <strain evidence="3">DH-2019</strain>
    </source>
</reference>
<sequence length="138" mass="15403">MKSESSLWRRRVVARFTAGLAVIFLLLIIGVYTGQCSLNTNTVEYMHIFCVRSVSPKKEEGKENGNGNEKGVEPNRIWSDKCSKSDIVISQGPTEPLPNGIPTYTVEIIHPPQLRLVQLRSARQPSCLQAAPLRRLPC</sequence>
<dbReference type="EMBL" id="JABTTQ020003412">
    <property type="protein sequence ID" value="KAK6117786.1"/>
    <property type="molecule type" value="Genomic_DNA"/>
</dbReference>
<keyword evidence="2" id="KW-1133">Transmembrane helix</keyword>
<evidence type="ECO:0000313" key="4">
    <source>
        <dbReference type="Proteomes" id="UP001318860"/>
    </source>
</evidence>
<organism evidence="3 4">
    <name type="scientific">Rehmannia glutinosa</name>
    <name type="common">Chinese foxglove</name>
    <dbReference type="NCBI Taxonomy" id="99300"/>
    <lineage>
        <taxon>Eukaryota</taxon>
        <taxon>Viridiplantae</taxon>
        <taxon>Streptophyta</taxon>
        <taxon>Embryophyta</taxon>
        <taxon>Tracheophyta</taxon>
        <taxon>Spermatophyta</taxon>
        <taxon>Magnoliopsida</taxon>
        <taxon>eudicotyledons</taxon>
        <taxon>Gunneridae</taxon>
        <taxon>Pentapetalae</taxon>
        <taxon>asterids</taxon>
        <taxon>lamiids</taxon>
        <taxon>Lamiales</taxon>
        <taxon>Orobanchaceae</taxon>
        <taxon>Rehmannieae</taxon>
        <taxon>Rehmannia</taxon>
    </lineage>
</organism>
<feature type="transmembrane region" description="Helical" evidence="2">
    <location>
        <begin position="12"/>
        <end position="32"/>
    </location>
</feature>
<name>A0ABR0U5M6_REHGL</name>
<accession>A0ABR0U5M6</accession>